<proteinExistence type="predicted"/>
<evidence type="ECO:0000259" key="2">
    <source>
        <dbReference type="Pfam" id="PF08621"/>
    </source>
</evidence>
<dbReference type="Pfam" id="PF08621">
    <property type="entry name" value="RPAP1_N"/>
    <property type="match status" value="1"/>
</dbReference>
<feature type="compositionally biased region" description="Basic residues" evidence="1">
    <location>
        <begin position="202"/>
        <end position="211"/>
    </location>
</feature>
<feature type="compositionally biased region" description="Polar residues" evidence="1">
    <location>
        <begin position="28"/>
        <end position="37"/>
    </location>
</feature>
<dbReference type="PANTHER" id="PTHR21483">
    <property type="entry name" value="RNA POLYMERASE II-ASSOCIATED PROTEIN 1"/>
    <property type="match status" value="1"/>
</dbReference>
<feature type="compositionally biased region" description="Low complexity" evidence="1">
    <location>
        <begin position="80"/>
        <end position="91"/>
    </location>
</feature>
<feature type="compositionally biased region" description="Polar residues" evidence="1">
    <location>
        <begin position="305"/>
        <end position="316"/>
    </location>
</feature>
<feature type="compositionally biased region" description="Basic and acidic residues" evidence="1">
    <location>
        <begin position="166"/>
        <end position="180"/>
    </location>
</feature>
<evidence type="ECO:0000313" key="4">
    <source>
        <dbReference type="Proteomes" id="UP001530400"/>
    </source>
</evidence>
<dbReference type="PANTHER" id="PTHR21483:SF18">
    <property type="entry name" value="RNA POLYMERASE II-ASSOCIATED PROTEIN 1"/>
    <property type="match status" value="1"/>
</dbReference>
<feature type="region of interest" description="Disordered" evidence="1">
    <location>
        <begin position="1"/>
        <end position="219"/>
    </location>
</feature>
<organism evidence="3 4">
    <name type="scientific">Cyclotella atomus</name>
    <dbReference type="NCBI Taxonomy" id="382360"/>
    <lineage>
        <taxon>Eukaryota</taxon>
        <taxon>Sar</taxon>
        <taxon>Stramenopiles</taxon>
        <taxon>Ochrophyta</taxon>
        <taxon>Bacillariophyta</taxon>
        <taxon>Coscinodiscophyceae</taxon>
        <taxon>Thalassiosirophycidae</taxon>
        <taxon>Stephanodiscales</taxon>
        <taxon>Stephanodiscaceae</taxon>
        <taxon>Cyclotella</taxon>
    </lineage>
</organism>
<evidence type="ECO:0000313" key="3">
    <source>
        <dbReference type="EMBL" id="KAL3778687.1"/>
    </source>
</evidence>
<dbReference type="InterPro" id="IPR013930">
    <property type="entry name" value="RPAP1_N"/>
</dbReference>
<accession>A0ABD3NTU4</accession>
<sequence length="1444" mass="158179">MANTEGLPDEALSSLLSLSREDERANHRSVSAGSSNVADGEAPRFPRKYLARREQMMELGEGEEPAAKVIRSSKPPVVRSSGSSAKKSGTAEYKKSSASDVPAAPSQLDALGEHDGNRFEDVQDAKAVSNQTNSNHKPVILSESIRERPLKLDSANDVQTSSQSTGRKESRFKQRNRNKDVAAPTSGGFPSLDFAPVGSLTRKGRATRSRHPSVTNYVDKIPRPDPAAFIAAPAQAVNNERSGIEVAAKSMLASMSLDEIRDGIDEITSILSPESIEFLRNRSKKKMASTVSNTKQQKKAETSSKEATPTRSQNGLSKEAQLELEEQKAREDKEKTARILSSVRTPEDLDQAFNEALNLGLATELPASTLQHGISTNDTEGQDISSSGDIAMLTSLLRSTALRQRLLGVKGLCSILKAKVEDLIESRRKGSYCYNKKAHNEAEFPLLLPVALRCLLDDSIGISHTAVGCSLLSTTLQCIQYLLMLFVHPYHLVCDIMTKIETKDCDPFIVNQTCFMSEISHIPGGNELYPPTIIEPIGDEGFKKGCYRADSSAASADSDSKAFYNDPAWTLLSRMRIIPCLSDALVCLSKHTSTDATISSEPSISSICGILSLLSVRSPGVAAAIAGHKVLLPLIISRSLSPNLNETSSSDGSSVFQANLALPALNLLVILAQQSRDIAELTVVENVVTDLQAILCLNDPDKCEVELQIWSLILIRTLLRYGLASNHAQSLIHLSAVQMTHLKSNVGLHYLALFSRLCDFAKTRLVTVSNALETIQEDESDNDIVLLGVWLSSLANGTVISIQQAIQEFSSTTNKQRQLASMKLLAAELDFLSSYMSVTYSSNCNPVREEMKSSFVPTITAESCGAVHDAVFNSQLLECASLTALAWACRADWYVTNKNDGIVKYEDEATACRLVASIMRFDAVATEEGGLNQDSFATTIKVLQKVSIRNKSTSDSKTLMHPSRKSWLIEAEFSVLQFLCRNQARVDSRLISTFAFSLLGRLPIGDEALASFIFQQDYLFQADDATHGSTWIKSSHATSIQNTFLSELGSSPERKAQLLHSSALHTNKMQTHEHLTSLRSGSSFGGKAEHAYLLPLGGIWLWNVLSSTTTDSAAINEEAQPVQSTVDVLSHALDLALRSDTDTISDGTKLYHISNICLYPEAILRDGFVQDATNMLYERFVVTSIVRDFISACHNHSRISRARVQGTGATDDASAVRNEHNIASAEELRALDDFVSDICDCYIEYGAQYEVATRFIRFFLRHEFPTAVTSSVLSKLHPILNNLTLEEDASTTSSSLMQSVSGGLPSKDGSRRDHSDVLDSFSNVLKKRDRELSRCDYIYLLAISVLSRNLSSSSQRCECGVEAMKHRLLGIQESVLYDIIKVCEQFLRGEGSKHSLITCVTEQCLGEKSMLSMQDECVQSEWNWNAGNKELLWEKAMSSINAGE</sequence>
<comment type="caution">
    <text evidence="3">The sequence shown here is derived from an EMBL/GenBank/DDBJ whole genome shotgun (WGS) entry which is preliminary data.</text>
</comment>
<name>A0ABD3NTU4_9STRA</name>
<dbReference type="EMBL" id="JALLPJ020000974">
    <property type="protein sequence ID" value="KAL3778687.1"/>
    <property type="molecule type" value="Genomic_DNA"/>
</dbReference>
<feature type="compositionally biased region" description="Basic and acidic residues" evidence="1">
    <location>
        <begin position="325"/>
        <end position="336"/>
    </location>
</feature>
<keyword evidence="4" id="KW-1185">Reference proteome</keyword>
<evidence type="ECO:0000256" key="1">
    <source>
        <dbReference type="SAM" id="MobiDB-lite"/>
    </source>
</evidence>
<dbReference type="Proteomes" id="UP001530400">
    <property type="component" value="Unassembled WGS sequence"/>
</dbReference>
<feature type="region of interest" description="Disordered" evidence="1">
    <location>
        <begin position="282"/>
        <end position="336"/>
    </location>
</feature>
<reference evidence="3 4" key="1">
    <citation type="submission" date="2024-10" db="EMBL/GenBank/DDBJ databases">
        <title>Updated reference genomes for cyclostephanoid diatoms.</title>
        <authorList>
            <person name="Roberts W.R."/>
            <person name="Alverson A.J."/>
        </authorList>
    </citation>
    <scope>NUCLEOTIDE SEQUENCE [LARGE SCALE GENOMIC DNA]</scope>
    <source>
        <strain evidence="3 4">AJA010-31</strain>
    </source>
</reference>
<feature type="compositionally biased region" description="Polar residues" evidence="1">
    <location>
        <begin position="156"/>
        <end position="165"/>
    </location>
</feature>
<feature type="region of interest" description="Disordered" evidence="1">
    <location>
        <begin position="1295"/>
        <end position="1314"/>
    </location>
</feature>
<gene>
    <name evidence="3" type="ORF">ACHAWO_010718</name>
</gene>
<protein>
    <recommendedName>
        <fullName evidence="2">RPAP1 N-terminal domain-containing protein</fullName>
    </recommendedName>
</protein>
<feature type="compositionally biased region" description="Basic and acidic residues" evidence="1">
    <location>
        <begin position="111"/>
        <end position="124"/>
    </location>
</feature>
<dbReference type="InterPro" id="IPR039913">
    <property type="entry name" value="RPAP1/Rba50"/>
</dbReference>
<feature type="domain" description="RPAP1 N-terminal" evidence="2">
    <location>
        <begin position="249"/>
        <end position="286"/>
    </location>
</feature>
<feature type="compositionally biased region" description="Low complexity" evidence="1">
    <location>
        <begin position="1295"/>
        <end position="1304"/>
    </location>
</feature>